<proteinExistence type="predicted"/>
<evidence type="ECO:0000256" key="1">
    <source>
        <dbReference type="SAM" id="MobiDB-lite"/>
    </source>
</evidence>
<gene>
    <name evidence="2" type="ORF">B0J12DRAFT_679028</name>
</gene>
<name>A0ABQ8G0E7_9PEZI</name>
<feature type="compositionally biased region" description="Acidic residues" evidence="1">
    <location>
        <begin position="127"/>
        <end position="137"/>
    </location>
</feature>
<protein>
    <submittedName>
        <fullName evidence="2">Uncharacterized protein</fullName>
    </submittedName>
</protein>
<comment type="caution">
    <text evidence="2">The sequence shown here is derived from an EMBL/GenBank/DDBJ whole genome shotgun (WGS) entry which is preliminary data.</text>
</comment>
<feature type="compositionally biased region" description="Basic residues" evidence="1">
    <location>
        <begin position="1"/>
        <end position="11"/>
    </location>
</feature>
<feature type="compositionally biased region" description="Low complexity" evidence="1">
    <location>
        <begin position="76"/>
        <end position="92"/>
    </location>
</feature>
<feature type="compositionally biased region" description="Basic and acidic residues" evidence="1">
    <location>
        <begin position="220"/>
        <end position="233"/>
    </location>
</feature>
<feature type="compositionally biased region" description="Acidic residues" evidence="1">
    <location>
        <begin position="202"/>
        <end position="215"/>
    </location>
</feature>
<accession>A0ABQ8G0E7</accession>
<evidence type="ECO:0000313" key="3">
    <source>
        <dbReference type="Proteomes" id="UP000774617"/>
    </source>
</evidence>
<organism evidence="2 3">
    <name type="scientific">Macrophomina phaseolina</name>
    <dbReference type="NCBI Taxonomy" id="35725"/>
    <lineage>
        <taxon>Eukaryota</taxon>
        <taxon>Fungi</taxon>
        <taxon>Dikarya</taxon>
        <taxon>Ascomycota</taxon>
        <taxon>Pezizomycotina</taxon>
        <taxon>Dothideomycetes</taxon>
        <taxon>Dothideomycetes incertae sedis</taxon>
        <taxon>Botryosphaeriales</taxon>
        <taxon>Botryosphaeriaceae</taxon>
        <taxon>Macrophomina</taxon>
    </lineage>
</organism>
<sequence length="537" mass="59454">MSLRRSTRTRRPSSMSATPVTSNTSAADLTLMPKRRSARIQARTRSRSAGAASPPLAYFSNDAIDEDEDDEDDPSDSPYPNSSLEPSYYPSERSSRHSRPSSRSPSARIANRGSSQNPAKWRQPHVDEEDVEEEDDLDSLRAPPPQPSSVSRSRGGSTPNRIADSAEQLLALNDLDPGYFPSSSAPGHRRTTPEHDRPLTGEDIEFTDSADDSDEIPAVAEREPTPEYDRPLTGDDLEFSGSECERQDDADIITRPPTSGGGGGGASGRTPARAGLLDLPPNLVDMPIRRTIGLCTLRRNSAEIIRRLPRDPRRRYSAVMALRVVANDVPPAQQGVDAISASDRRKYQRFREQLDGQLAGAHVQARAEEYWLRNFPLDLLQLDRFTRRPDPSVTHLAVALHARDALAHDWDALASLLHRLDPRGGVQPDAPRAGPTIGLNTRAAARLVPRIPATVRSVRVVASYRRFPLWGPPPLLTWRDAFALYQSARDGYKPADADAVEFHRQLLMRWPNATIDPIEGLAAEEVTEDDYDTWAWI</sequence>
<feature type="compositionally biased region" description="Low complexity" evidence="1">
    <location>
        <begin position="148"/>
        <end position="159"/>
    </location>
</feature>
<feature type="compositionally biased region" description="Polar residues" evidence="1">
    <location>
        <begin position="17"/>
        <end position="27"/>
    </location>
</feature>
<feature type="compositionally biased region" description="Basic and acidic residues" evidence="1">
    <location>
        <begin position="191"/>
        <end position="200"/>
    </location>
</feature>
<dbReference type="EMBL" id="JAGTJR010000037">
    <property type="protein sequence ID" value="KAH7034204.1"/>
    <property type="molecule type" value="Genomic_DNA"/>
</dbReference>
<keyword evidence="3" id="KW-1185">Reference proteome</keyword>
<feature type="region of interest" description="Disordered" evidence="1">
    <location>
        <begin position="1"/>
        <end position="274"/>
    </location>
</feature>
<reference evidence="2 3" key="1">
    <citation type="journal article" date="2021" name="Nat. Commun.">
        <title>Genetic determinants of endophytism in the Arabidopsis root mycobiome.</title>
        <authorList>
            <person name="Mesny F."/>
            <person name="Miyauchi S."/>
            <person name="Thiergart T."/>
            <person name="Pickel B."/>
            <person name="Atanasova L."/>
            <person name="Karlsson M."/>
            <person name="Huettel B."/>
            <person name="Barry K.W."/>
            <person name="Haridas S."/>
            <person name="Chen C."/>
            <person name="Bauer D."/>
            <person name="Andreopoulos W."/>
            <person name="Pangilinan J."/>
            <person name="LaButti K."/>
            <person name="Riley R."/>
            <person name="Lipzen A."/>
            <person name="Clum A."/>
            <person name="Drula E."/>
            <person name="Henrissat B."/>
            <person name="Kohler A."/>
            <person name="Grigoriev I.V."/>
            <person name="Martin F.M."/>
            <person name="Hacquard S."/>
        </authorList>
    </citation>
    <scope>NUCLEOTIDE SEQUENCE [LARGE SCALE GENOMIC DNA]</scope>
    <source>
        <strain evidence="2 3">MPI-SDFR-AT-0080</strain>
    </source>
</reference>
<evidence type="ECO:0000313" key="2">
    <source>
        <dbReference type="EMBL" id="KAH7034204.1"/>
    </source>
</evidence>
<feature type="compositionally biased region" description="Basic residues" evidence="1">
    <location>
        <begin position="33"/>
        <end position="46"/>
    </location>
</feature>
<feature type="compositionally biased region" description="Acidic residues" evidence="1">
    <location>
        <begin position="63"/>
        <end position="75"/>
    </location>
</feature>
<dbReference type="Proteomes" id="UP000774617">
    <property type="component" value="Unassembled WGS sequence"/>
</dbReference>